<gene>
    <name evidence="1" type="ORF">PR048_031608</name>
</gene>
<proteinExistence type="predicted"/>
<evidence type="ECO:0000313" key="2">
    <source>
        <dbReference type="Proteomes" id="UP001159363"/>
    </source>
</evidence>
<evidence type="ECO:0000313" key="1">
    <source>
        <dbReference type="EMBL" id="KAJ8867803.1"/>
    </source>
</evidence>
<reference evidence="1 2" key="1">
    <citation type="submission" date="2023-02" db="EMBL/GenBank/DDBJ databases">
        <title>LHISI_Scaffold_Assembly.</title>
        <authorList>
            <person name="Stuart O.P."/>
            <person name="Cleave R."/>
            <person name="Magrath M.J.L."/>
            <person name="Mikheyev A.S."/>
        </authorList>
    </citation>
    <scope>NUCLEOTIDE SEQUENCE [LARGE SCALE GENOMIC DNA]</scope>
    <source>
        <strain evidence="1">Daus_M_001</strain>
        <tissue evidence="1">Leg muscle</tissue>
    </source>
</reference>
<organism evidence="1 2">
    <name type="scientific">Dryococelus australis</name>
    <dbReference type="NCBI Taxonomy" id="614101"/>
    <lineage>
        <taxon>Eukaryota</taxon>
        <taxon>Metazoa</taxon>
        <taxon>Ecdysozoa</taxon>
        <taxon>Arthropoda</taxon>
        <taxon>Hexapoda</taxon>
        <taxon>Insecta</taxon>
        <taxon>Pterygota</taxon>
        <taxon>Neoptera</taxon>
        <taxon>Polyneoptera</taxon>
        <taxon>Phasmatodea</taxon>
        <taxon>Verophasmatodea</taxon>
        <taxon>Anareolatae</taxon>
        <taxon>Phasmatidae</taxon>
        <taxon>Eurycanthinae</taxon>
        <taxon>Dryococelus</taxon>
    </lineage>
</organism>
<name>A0ABQ9G5R8_9NEOP</name>
<sequence>MWGLIKPMVYAAPLDTKDELFTPETIAHMRRDMLQRCTACWPTWGHGGVVVGLFASHHGEPGSIPGRFTPEFHEWLSCRTMPLVGGFSRESPVSPALSFRRSSILTSITLICLQTSLLRAAQISSLIHSIVGWNQDNQAEGRAYKRARHVRVAVGAIALPQVDSCEFDSFSLPPIYHHREVHFQEKLQPLEFKRERCVIDDKTARQFSALRVEAMRAFMLMFRSPLELPRFQASDVQKLFKQAAALTSSTFSEGRGGKVVKYRASWLRRTALRHAFLTHYYVPTLLQLHLGATVAERLTCSPHTKAIRVQPPAGSLRIFACGNRAGRCRCHRGFLGDLSFPPPLHSGATLYSPQPPSSALQTSMLRAAKISSLRPSSNSIPLALREGRARVLTAFLVKGAVRVVRRVREVFELLTNHVQEIKAVLISCGMANALSRTLDACSVHGSCPTDALMAIAMSQYSLHANSMVSLALGAAMAKRSPPTKAIWVQSRVGSLRIFARGNRAGRCRWSAGFLGDLPFPPPFHSGAAPQSAQSPASALKTSTLRAAQISSLPHFTHALAILNSTRHVPYDQRITSDITKLPRLYLTGTLQRRKKHNGDFYLRRCELDVARVVGGTGEGPMTELATPGRRYGG</sequence>
<comment type="caution">
    <text evidence="1">The sequence shown here is derived from an EMBL/GenBank/DDBJ whole genome shotgun (WGS) entry which is preliminary data.</text>
</comment>
<protein>
    <submittedName>
        <fullName evidence="1">Uncharacterized protein</fullName>
    </submittedName>
</protein>
<accession>A0ABQ9G5R8</accession>
<dbReference type="EMBL" id="JARBHB010000015">
    <property type="protein sequence ID" value="KAJ8867803.1"/>
    <property type="molecule type" value="Genomic_DNA"/>
</dbReference>
<keyword evidence="2" id="KW-1185">Reference proteome</keyword>
<dbReference type="Proteomes" id="UP001159363">
    <property type="component" value="Chromosome 14"/>
</dbReference>